<evidence type="ECO:0000313" key="24">
    <source>
        <dbReference type="EMBL" id="KAH0563958.1"/>
    </source>
</evidence>
<feature type="compositionally biased region" description="Acidic residues" evidence="20">
    <location>
        <begin position="498"/>
        <end position="515"/>
    </location>
</feature>
<dbReference type="PANTHER" id="PTHR12305:SF81">
    <property type="entry name" value="PHOSPHATIDYLINOSITOL 3,4,5-TRISPHOSPHATE 3-PHOSPHATASE AND DUAL-SPECIFICITY PROTEIN PHOSPHATASE PTEN"/>
    <property type="match status" value="1"/>
</dbReference>
<comment type="catalytic activity">
    <reaction evidence="10">
        <text>1,2-dihexadecanoyl-sn-glycero-3-phospho-(1D-myo-inositol-3,4,5-trisphosphate) + H2O = 1,2-dihexadecanoyl-sn-glycero-3-phospho-(1D-myo-inositol-4,5-bisphosphate) + phosphate</text>
        <dbReference type="Rhea" id="RHEA:43560"/>
        <dbReference type="ChEBI" id="CHEBI:15377"/>
        <dbReference type="ChEBI" id="CHEBI:43474"/>
        <dbReference type="ChEBI" id="CHEBI:83420"/>
        <dbReference type="ChEBI" id="CHEBI:83423"/>
    </reaction>
    <physiologicalReaction direction="left-to-right" evidence="10">
        <dbReference type="Rhea" id="RHEA:43561"/>
    </physiologicalReaction>
</comment>
<dbReference type="PROSITE" id="PS50056">
    <property type="entry name" value="TYR_PHOSPHATASE_2"/>
    <property type="match status" value="1"/>
</dbReference>
<dbReference type="Proteomes" id="UP000826195">
    <property type="component" value="Unassembled WGS sequence"/>
</dbReference>
<dbReference type="InterPro" id="IPR016130">
    <property type="entry name" value="Tyr_Pase_AS"/>
</dbReference>
<dbReference type="SMART" id="SM01326">
    <property type="entry name" value="PTEN_C2"/>
    <property type="match status" value="1"/>
</dbReference>
<dbReference type="InterPro" id="IPR029021">
    <property type="entry name" value="Prot-tyrosine_phosphatase-like"/>
</dbReference>
<proteinExistence type="inferred from homology"/>
<dbReference type="Gene3D" id="2.60.40.1110">
    <property type="match status" value="1"/>
</dbReference>
<evidence type="ECO:0000256" key="15">
    <source>
        <dbReference type="ARBA" id="ARBA00043762"/>
    </source>
</evidence>
<gene>
    <name evidence="24" type="ORF">KQX54_008310</name>
</gene>
<evidence type="ECO:0000256" key="16">
    <source>
        <dbReference type="ARBA" id="ARBA00044309"/>
    </source>
</evidence>
<dbReference type="SUPFAM" id="SSF49562">
    <property type="entry name" value="C2 domain (Calcium/lipid-binding domain, CaLB)"/>
    <property type="match status" value="1"/>
</dbReference>
<dbReference type="InterPro" id="IPR045101">
    <property type="entry name" value="PTP_PTEN"/>
</dbReference>
<evidence type="ECO:0000259" key="21">
    <source>
        <dbReference type="PROSITE" id="PS50056"/>
    </source>
</evidence>
<evidence type="ECO:0000256" key="14">
    <source>
        <dbReference type="ARBA" id="ARBA00043760"/>
    </source>
</evidence>
<keyword evidence="8" id="KW-0904">Protein phosphatase</keyword>
<dbReference type="GO" id="GO:0005829">
    <property type="term" value="C:cytosol"/>
    <property type="evidence" value="ECO:0007669"/>
    <property type="project" value="TreeGrafter"/>
</dbReference>
<comment type="caution">
    <text evidence="24">The sequence shown here is derived from an EMBL/GenBank/DDBJ whole genome shotgun (WGS) entry which is preliminary data.</text>
</comment>
<dbReference type="FunFam" id="3.90.190.10:FF:000029">
    <property type="entry name" value="Phosphatidylinositol 3,4,5-trisphosphate 3-phosphatase and dual-specificity protein phosphatase PTEN"/>
    <property type="match status" value="1"/>
</dbReference>
<dbReference type="GO" id="GO:0048870">
    <property type="term" value="P:cell motility"/>
    <property type="evidence" value="ECO:0007669"/>
    <property type="project" value="TreeGrafter"/>
</dbReference>
<evidence type="ECO:0000256" key="18">
    <source>
        <dbReference type="ARBA" id="ARBA00048832"/>
    </source>
</evidence>
<feature type="domain" description="Phosphatase tensin-type" evidence="22">
    <location>
        <begin position="113"/>
        <end position="284"/>
    </location>
</feature>
<evidence type="ECO:0000256" key="7">
    <source>
        <dbReference type="ARBA" id="ARBA00022801"/>
    </source>
</evidence>
<dbReference type="GO" id="GO:0004722">
    <property type="term" value="F:protein serine/threonine phosphatase activity"/>
    <property type="evidence" value="ECO:0007669"/>
    <property type="project" value="UniProtKB-EC"/>
</dbReference>
<keyword evidence="25" id="KW-1185">Reference proteome</keyword>
<dbReference type="Pfam" id="PF22784">
    <property type="entry name" value="PTP-SAK"/>
    <property type="match status" value="1"/>
</dbReference>
<dbReference type="InterPro" id="IPR035892">
    <property type="entry name" value="C2_domain_sf"/>
</dbReference>
<dbReference type="GO" id="GO:0004725">
    <property type="term" value="F:protein tyrosine phosphatase activity"/>
    <property type="evidence" value="ECO:0007669"/>
    <property type="project" value="UniProtKB-EC"/>
</dbReference>
<comment type="catalytic activity">
    <reaction evidence="18">
        <text>O-phospho-L-threonyl-[protein] + H2O = L-threonyl-[protein] + phosphate</text>
        <dbReference type="Rhea" id="RHEA:47004"/>
        <dbReference type="Rhea" id="RHEA-COMP:11060"/>
        <dbReference type="Rhea" id="RHEA-COMP:11605"/>
        <dbReference type="ChEBI" id="CHEBI:15377"/>
        <dbReference type="ChEBI" id="CHEBI:30013"/>
        <dbReference type="ChEBI" id="CHEBI:43474"/>
        <dbReference type="ChEBI" id="CHEBI:61977"/>
        <dbReference type="EC" id="3.1.3.16"/>
    </reaction>
    <physiologicalReaction direction="left-to-right" evidence="18">
        <dbReference type="Rhea" id="RHEA:47005"/>
    </physiologicalReaction>
</comment>
<evidence type="ECO:0000256" key="11">
    <source>
        <dbReference type="ARBA" id="ARBA00034268"/>
    </source>
</evidence>
<feature type="domain" description="Tyrosine specific protein phosphatases" evidence="21">
    <location>
        <begin position="201"/>
        <end position="258"/>
    </location>
</feature>
<dbReference type="InterPro" id="IPR029023">
    <property type="entry name" value="Tensin_phosphatase"/>
</dbReference>
<dbReference type="EC" id="3.1.3.16" evidence="5"/>
<evidence type="ECO:0000256" key="20">
    <source>
        <dbReference type="SAM" id="MobiDB-lite"/>
    </source>
</evidence>
<dbReference type="EC" id="3.1.3.67" evidence="3"/>
<dbReference type="CDD" id="cd14509">
    <property type="entry name" value="PTP_PTEN"/>
    <property type="match status" value="1"/>
</dbReference>
<dbReference type="InterPro" id="IPR051281">
    <property type="entry name" value="Dual-spec_lipid-protein_phosph"/>
</dbReference>
<comment type="catalytic activity">
    <reaction evidence="15">
        <text>1D-myo-inositol 1,3,4,5,6-pentakisphosphate + H2O = 1D-myo-inositol 1,4,5,6-tetrakisphosphate + phosphate</text>
        <dbReference type="Rhea" id="RHEA:77143"/>
        <dbReference type="ChEBI" id="CHEBI:15377"/>
        <dbReference type="ChEBI" id="CHEBI:43474"/>
        <dbReference type="ChEBI" id="CHEBI:57627"/>
        <dbReference type="ChEBI" id="CHEBI:57733"/>
    </reaction>
    <physiologicalReaction direction="left-to-right" evidence="15">
        <dbReference type="Rhea" id="RHEA:77144"/>
    </physiologicalReaction>
</comment>
<dbReference type="GO" id="GO:0050793">
    <property type="term" value="P:regulation of developmental process"/>
    <property type="evidence" value="ECO:0007669"/>
    <property type="project" value="UniProtKB-ARBA"/>
</dbReference>
<dbReference type="GO" id="GO:0051896">
    <property type="term" value="P:regulation of phosphatidylinositol 3-kinase/protein kinase B signal transduction"/>
    <property type="evidence" value="ECO:0007669"/>
    <property type="project" value="TreeGrafter"/>
</dbReference>
<accession>A0AAV7IZC6</accession>
<dbReference type="EC" id="3.1.3.48" evidence="4"/>
<dbReference type="AlphaFoldDB" id="A0AAV7IZC6"/>
<keyword evidence="7" id="KW-0378">Hydrolase</keyword>
<protein>
    <recommendedName>
        <fullName evidence="12">Phosphatidylinositol 3,4,5-trisphosphate 3-phosphatase and dual-specificity protein phosphatase PTEN</fullName>
        <ecNumber evidence="5">3.1.3.16</ecNumber>
        <ecNumber evidence="4">3.1.3.48</ecNumber>
        <ecNumber evidence="3">3.1.3.67</ecNumber>
    </recommendedName>
    <alternativeName>
        <fullName evidence="16">Inositol polyphosphate 3-phosphatase</fullName>
    </alternativeName>
</protein>
<evidence type="ECO:0000256" key="3">
    <source>
        <dbReference type="ARBA" id="ARBA00013015"/>
    </source>
</evidence>
<evidence type="ECO:0000256" key="8">
    <source>
        <dbReference type="ARBA" id="ARBA00022912"/>
    </source>
</evidence>
<keyword evidence="6" id="KW-0963">Cytoplasm</keyword>
<dbReference type="Pfam" id="PF10409">
    <property type="entry name" value="PTEN_C2"/>
    <property type="match status" value="1"/>
</dbReference>
<organism evidence="24 25">
    <name type="scientific">Cotesia glomerata</name>
    <name type="common">Lepidopteran parasitic wasp</name>
    <name type="synonym">Apanteles glomeratus</name>
    <dbReference type="NCBI Taxonomy" id="32391"/>
    <lineage>
        <taxon>Eukaryota</taxon>
        <taxon>Metazoa</taxon>
        <taxon>Ecdysozoa</taxon>
        <taxon>Arthropoda</taxon>
        <taxon>Hexapoda</taxon>
        <taxon>Insecta</taxon>
        <taxon>Pterygota</taxon>
        <taxon>Neoptera</taxon>
        <taxon>Endopterygota</taxon>
        <taxon>Hymenoptera</taxon>
        <taxon>Apocrita</taxon>
        <taxon>Ichneumonoidea</taxon>
        <taxon>Braconidae</taxon>
        <taxon>Microgastrinae</taxon>
        <taxon>Cotesia</taxon>
    </lineage>
</organism>
<dbReference type="GO" id="GO:0005634">
    <property type="term" value="C:nucleus"/>
    <property type="evidence" value="ECO:0007669"/>
    <property type="project" value="TreeGrafter"/>
</dbReference>
<feature type="domain" description="C2 tensin-type" evidence="23">
    <location>
        <begin position="289"/>
        <end position="469"/>
    </location>
</feature>
<dbReference type="PANTHER" id="PTHR12305">
    <property type="entry name" value="PHOSPHATASE WITH HOMOLOGY TO TENSIN"/>
    <property type="match status" value="1"/>
</dbReference>
<evidence type="ECO:0000256" key="2">
    <source>
        <dbReference type="ARBA" id="ARBA00007881"/>
    </source>
</evidence>
<evidence type="ECO:0000256" key="1">
    <source>
        <dbReference type="ARBA" id="ARBA00004496"/>
    </source>
</evidence>
<evidence type="ECO:0000313" key="25">
    <source>
        <dbReference type="Proteomes" id="UP000826195"/>
    </source>
</evidence>
<comment type="catalytic activity">
    <reaction evidence="17">
        <text>O-phospho-L-seryl-[protein] + H2O = L-seryl-[protein] + phosphate</text>
        <dbReference type="Rhea" id="RHEA:20629"/>
        <dbReference type="Rhea" id="RHEA-COMP:9863"/>
        <dbReference type="Rhea" id="RHEA-COMP:11604"/>
        <dbReference type="ChEBI" id="CHEBI:15377"/>
        <dbReference type="ChEBI" id="CHEBI:29999"/>
        <dbReference type="ChEBI" id="CHEBI:43474"/>
        <dbReference type="ChEBI" id="CHEBI:83421"/>
        <dbReference type="EC" id="3.1.3.16"/>
    </reaction>
    <physiologicalReaction direction="left-to-right" evidence="17">
        <dbReference type="Rhea" id="RHEA:20630"/>
    </physiologicalReaction>
</comment>
<comment type="catalytic activity">
    <reaction evidence="11">
        <text>1,2-dioctanoyl-sn-glycero-3-phospho-(1D-myo-inositol-3,4,5-trisphosphate) + H2O = 1,2-dioctanoyl-sn-glycero-3-phospho-(1D-myo-inositol-4,5-bisphosphate) + phosphate</text>
        <dbReference type="Rhea" id="RHEA:43552"/>
        <dbReference type="ChEBI" id="CHEBI:15377"/>
        <dbReference type="ChEBI" id="CHEBI:43474"/>
        <dbReference type="ChEBI" id="CHEBI:83416"/>
        <dbReference type="ChEBI" id="CHEBI:83419"/>
    </reaction>
    <physiologicalReaction direction="left-to-right" evidence="11">
        <dbReference type="Rhea" id="RHEA:43553"/>
    </physiologicalReaction>
</comment>
<feature type="region of interest" description="Disordered" evidence="20">
    <location>
        <begin position="540"/>
        <end position="577"/>
    </location>
</feature>
<evidence type="ECO:0000256" key="4">
    <source>
        <dbReference type="ARBA" id="ARBA00013064"/>
    </source>
</evidence>
<comment type="catalytic activity">
    <reaction evidence="13">
        <text>1D-myo-inositol 1,3,4,5-tetrakisphosphate + H2O = 1D-myo-inositol 1,4,5-trisphosphate + phosphate</text>
        <dbReference type="Rhea" id="RHEA:77155"/>
        <dbReference type="ChEBI" id="CHEBI:15377"/>
        <dbReference type="ChEBI" id="CHEBI:43474"/>
        <dbReference type="ChEBI" id="CHEBI:57895"/>
        <dbReference type="ChEBI" id="CHEBI:203600"/>
    </reaction>
    <physiologicalReaction direction="left-to-right" evidence="13">
        <dbReference type="Rhea" id="RHEA:77156"/>
    </physiologicalReaction>
</comment>
<feature type="compositionally biased region" description="Pro residues" evidence="20">
    <location>
        <begin position="557"/>
        <end position="568"/>
    </location>
</feature>
<comment type="subcellular location">
    <subcellularLocation>
        <location evidence="1">Cytoplasm</location>
    </subcellularLocation>
</comment>
<evidence type="ECO:0000256" key="5">
    <source>
        <dbReference type="ARBA" id="ARBA00013081"/>
    </source>
</evidence>
<dbReference type="GO" id="GO:0016314">
    <property type="term" value="F:phosphatidylinositol-3,4,5-trisphosphate 3-phosphatase activity"/>
    <property type="evidence" value="ECO:0007669"/>
    <property type="project" value="UniProtKB-EC"/>
</dbReference>
<dbReference type="InterPro" id="IPR057023">
    <property type="entry name" value="PTP-SAK"/>
</dbReference>
<evidence type="ECO:0000256" key="19">
    <source>
        <dbReference type="ARBA" id="ARBA00051341"/>
    </source>
</evidence>
<dbReference type="Gene3D" id="3.90.190.10">
    <property type="entry name" value="Protein tyrosine phosphatase superfamily"/>
    <property type="match status" value="1"/>
</dbReference>
<dbReference type="PROSITE" id="PS51182">
    <property type="entry name" value="C2_TENSIN"/>
    <property type="match status" value="1"/>
</dbReference>
<sequence>MLYALMGICFSCRRPSSSRLNNKISEHISASVTPLHVCLEEQGRPELGSSDAVASRAQVKGSGDNLGETISECSEVGSTPVELEEWTQPSMANTISNMKMTNPIKGLVSKRRKRFTQDGFDLDLTYIQNNLIAMGFPAEKLEGVYRNHIDDVVKFLESKHKDHYKIYNLCRERSYDPKKFKNRVAEFPFDDHNPPNIEQIKPFCEDVHNWLSQDCKNIAAVHCKAGKGRTGVMVACYLLHTQQFTTALEALKFYGSKRTTDSKGVTIPSQRRYVGYYASLVQKNLIYQPVTLLLRQIMLDPAPIFNGNQGYLHFVISEGNKRIFSSDTVEVKKGSASICIPLNHTVSITGDIRIEFFNKKPKPKRKEKLFHFWFNTFFVRDSPSSNNDSEEMRFERSARALSCDGTTMEFPAMVNTNSKPRTSSLASLGPMPPTLVLEIDKWGLDDAHKDKSHKIFASDFKVNLIMNRPWDGPGSGIPQAVPAITPRTDVQESPSDSSDTESSECETTGDEDGWESGESSVFLMAKTQTLNHSISCTTHDRNHQHHLHNNQQQEQQQPPPPPPPPPPSQRHNSDFKPCIEGSISRVQNDLNVQTNSIAKRLSAFARTSRSTAFFFDN</sequence>
<evidence type="ECO:0000256" key="12">
    <source>
        <dbReference type="ARBA" id="ARBA00034338"/>
    </source>
</evidence>
<comment type="catalytic activity">
    <reaction evidence="19">
        <text>O-phospho-L-tyrosyl-[protein] + H2O = L-tyrosyl-[protein] + phosphate</text>
        <dbReference type="Rhea" id="RHEA:10684"/>
        <dbReference type="Rhea" id="RHEA-COMP:10136"/>
        <dbReference type="Rhea" id="RHEA-COMP:20101"/>
        <dbReference type="ChEBI" id="CHEBI:15377"/>
        <dbReference type="ChEBI" id="CHEBI:43474"/>
        <dbReference type="ChEBI" id="CHEBI:46858"/>
        <dbReference type="ChEBI" id="CHEBI:61978"/>
        <dbReference type="EC" id="3.1.3.48"/>
    </reaction>
    <physiologicalReaction direction="left-to-right" evidence="19">
        <dbReference type="Rhea" id="RHEA:10685"/>
    </physiologicalReaction>
</comment>
<comment type="catalytic activity">
    <reaction evidence="14">
        <text>a 1,2-diacyl-sn-glycero-3-phospho-(1D-myo-inositol-3,4,5-trisphosphate) + H2O = a 1,2-diacyl-sn-glycero-3-phospho-(1D-myo-inositol-4,5-bisphosphate) + phosphate</text>
        <dbReference type="Rhea" id="RHEA:25017"/>
        <dbReference type="ChEBI" id="CHEBI:15377"/>
        <dbReference type="ChEBI" id="CHEBI:43474"/>
        <dbReference type="ChEBI" id="CHEBI:57836"/>
        <dbReference type="ChEBI" id="CHEBI:58456"/>
        <dbReference type="EC" id="3.1.3.67"/>
    </reaction>
    <physiologicalReaction direction="left-to-right" evidence="14">
        <dbReference type="Rhea" id="RHEA:25018"/>
    </physiologicalReaction>
</comment>
<evidence type="ECO:0000256" key="13">
    <source>
        <dbReference type="ARBA" id="ARBA00043734"/>
    </source>
</evidence>
<dbReference type="PROSITE" id="PS00383">
    <property type="entry name" value="TYR_PHOSPHATASE_1"/>
    <property type="match status" value="1"/>
</dbReference>
<evidence type="ECO:0000256" key="10">
    <source>
        <dbReference type="ARBA" id="ARBA00034256"/>
    </source>
</evidence>
<dbReference type="InterPro" id="IPR014020">
    <property type="entry name" value="Tensin_C2-dom"/>
</dbReference>
<evidence type="ECO:0000256" key="17">
    <source>
        <dbReference type="ARBA" id="ARBA00047986"/>
    </source>
</evidence>
<evidence type="ECO:0000259" key="22">
    <source>
        <dbReference type="PROSITE" id="PS51181"/>
    </source>
</evidence>
<evidence type="ECO:0000256" key="6">
    <source>
        <dbReference type="ARBA" id="ARBA00022490"/>
    </source>
</evidence>
<comment type="similarity">
    <text evidence="2">Belongs to the PTEN phosphatase protein family.</text>
</comment>
<evidence type="ECO:0000259" key="23">
    <source>
        <dbReference type="PROSITE" id="PS51182"/>
    </source>
</evidence>
<name>A0AAV7IZC6_COTGL</name>
<dbReference type="GO" id="GO:0042995">
    <property type="term" value="C:cell projection"/>
    <property type="evidence" value="ECO:0007669"/>
    <property type="project" value="TreeGrafter"/>
</dbReference>
<keyword evidence="9" id="KW-0443">Lipid metabolism</keyword>
<dbReference type="SUPFAM" id="SSF52799">
    <property type="entry name" value="(Phosphotyrosine protein) phosphatases II"/>
    <property type="match status" value="1"/>
</dbReference>
<evidence type="ECO:0000256" key="9">
    <source>
        <dbReference type="ARBA" id="ARBA00023098"/>
    </source>
</evidence>
<dbReference type="GO" id="GO:0005886">
    <property type="term" value="C:plasma membrane"/>
    <property type="evidence" value="ECO:0007669"/>
    <property type="project" value="TreeGrafter"/>
</dbReference>
<dbReference type="GO" id="GO:0008285">
    <property type="term" value="P:negative regulation of cell population proliferation"/>
    <property type="evidence" value="ECO:0007669"/>
    <property type="project" value="TreeGrafter"/>
</dbReference>
<dbReference type="EMBL" id="JAHXZJ010000002">
    <property type="protein sequence ID" value="KAH0563958.1"/>
    <property type="molecule type" value="Genomic_DNA"/>
</dbReference>
<dbReference type="GO" id="GO:0046856">
    <property type="term" value="P:phosphatidylinositol dephosphorylation"/>
    <property type="evidence" value="ECO:0007669"/>
    <property type="project" value="TreeGrafter"/>
</dbReference>
<dbReference type="PROSITE" id="PS51181">
    <property type="entry name" value="PPASE_TENSIN"/>
    <property type="match status" value="1"/>
</dbReference>
<dbReference type="InterPro" id="IPR000387">
    <property type="entry name" value="Tyr_Pase_dom"/>
</dbReference>
<reference evidence="24 25" key="1">
    <citation type="journal article" date="2021" name="J. Hered.">
        <title>A chromosome-level genome assembly of the parasitoid wasp, Cotesia glomerata (Hymenoptera: Braconidae).</title>
        <authorList>
            <person name="Pinto B.J."/>
            <person name="Weis J.J."/>
            <person name="Gamble T."/>
            <person name="Ode P.J."/>
            <person name="Paul R."/>
            <person name="Zaspel J.M."/>
        </authorList>
    </citation>
    <scope>NUCLEOTIDE SEQUENCE [LARGE SCALE GENOMIC DNA]</scope>
    <source>
        <strain evidence="24">CgM1</strain>
    </source>
</reference>
<dbReference type="GO" id="GO:0043491">
    <property type="term" value="P:phosphatidylinositol 3-kinase/protein kinase B signal transduction"/>
    <property type="evidence" value="ECO:0007669"/>
    <property type="project" value="TreeGrafter"/>
</dbReference>
<feature type="region of interest" description="Disordered" evidence="20">
    <location>
        <begin position="471"/>
        <end position="516"/>
    </location>
</feature>